<comment type="caution">
    <text evidence="2">The sequence shown here is derived from an EMBL/GenBank/DDBJ whole genome shotgun (WGS) entry which is preliminary data.</text>
</comment>
<evidence type="ECO:0000256" key="1">
    <source>
        <dbReference type="SAM" id="Phobius"/>
    </source>
</evidence>
<dbReference type="PANTHER" id="PTHR10185:SF17">
    <property type="entry name" value="GM01519P-RELATED"/>
    <property type="match status" value="1"/>
</dbReference>
<name>A0A1J4JAG8_9EUKA</name>
<dbReference type="VEuPathDB" id="TrichDB:TRFO_02192"/>
<keyword evidence="1" id="KW-0812">Transmembrane</keyword>
<keyword evidence="1" id="KW-1133">Transmembrane helix</keyword>
<dbReference type="GeneID" id="94825237"/>
<keyword evidence="1" id="KW-0472">Membrane</keyword>
<accession>A0A1J4JAG8</accession>
<evidence type="ECO:0000313" key="2">
    <source>
        <dbReference type="EMBL" id="OHS95223.1"/>
    </source>
</evidence>
<dbReference type="Proteomes" id="UP000179807">
    <property type="component" value="Unassembled WGS sequence"/>
</dbReference>
<dbReference type="SUPFAM" id="SSF56024">
    <property type="entry name" value="Phospholipase D/nuclease"/>
    <property type="match status" value="2"/>
</dbReference>
<dbReference type="EMBL" id="MLAK01001259">
    <property type="protein sequence ID" value="OHS95223.1"/>
    <property type="molecule type" value="Genomic_DNA"/>
</dbReference>
<feature type="transmembrane region" description="Helical" evidence="1">
    <location>
        <begin position="31"/>
        <end position="54"/>
    </location>
</feature>
<dbReference type="Gene3D" id="3.30.870.10">
    <property type="entry name" value="Endonuclease Chain A"/>
    <property type="match status" value="2"/>
</dbReference>
<reference evidence="2" key="1">
    <citation type="submission" date="2016-10" db="EMBL/GenBank/DDBJ databases">
        <authorList>
            <person name="Benchimol M."/>
            <person name="Almeida L.G."/>
            <person name="Vasconcelos A.T."/>
            <person name="Perreira-Neves A."/>
            <person name="Rosa I.A."/>
            <person name="Tasca T."/>
            <person name="Bogo M.R."/>
            <person name="de Souza W."/>
        </authorList>
    </citation>
    <scope>NUCLEOTIDE SEQUENCE [LARGE SCALE GENOMIC DNA]</scope>
    <source>
        <strain evidence="2">K</strain>
    </source>
</reference>
<keyword evidence="3" id="KW-1185">Reference proteome</keyword>
<dbReference type="PANTHER" id="PTHR10185">
    <property type="entry name" value="PHOSPHOLIPASE D - RELATED"/>
    <property type="match status" value="1"/>
</dbReference>
<dbReference type="InterPro" id="IPR050874">
    <property type="entry name" value="Diverse_PLD-related"/>
</dbReference>
<dbReference type="RefSeq" id="XP_068348360.1">
    <property type="nucleotide sequence ID" value="XM_068490533.1"/>
</dbReference>
<protein>
    <submittedName>
        <fullName evidence="2">Uncharacterized protein</fullName>
    </submittedName>
</protein>
<organism evidence="2 3">
    <name type="scientific">Tritrichomonas foetus</name>
    <dbReference type="NCBI Taxonomy" id="1144522"/>
    <lineage>
        <taxon>Eukaryota</taxon>
        <taxon>Metamonada</taxon>
        <taxon>Parabasalia</taxon>
        <taxon>Tritrichomonadida</taxon>
        <taxon>Tritrichomonadidae</taxon>
        <taxon>Tritrichomonas</taxon>
    </lineage>
</organism>
<gene>
    <name evidence="2" type="ORF">TRFO_02192</name>
</gene>
<dbReference type="AlphaFoldDB" id="A0A1J4JAG8"/>
<evidence type="ECO:0000313" key="3">
    <source>
        <dbReference type="Proteomes" id="UP000179807"/>
    </source>
</evidence>
<proteinExistence type="predicted"/>
<sequence>MVKRFVHLLWIKKYSVCKTFKMVECNIKNDWKLLISLLICFASSITILILTIVVGKTPNFDSSESKIYLINASEESNQSLNGEENYIQELVKIIDASIDNLEIMGRVFKFNFTLDNVYNALERASQRKVNIRIITTTRTSNSTFINLTNVKVRYFPWVLSSMNMLSTDMILNDNASFMISASIYDYSRFNKTNVLGFLFQSSPKIREDAIRYFNVAWLSLDELDKKTLPPYTRFWKSNLHAISNIHNPIIFHHENAYKVFIAQSPSEFQAPERDLTVTATKNIIDNAKVHIFIYATVFYLENGDFTVHNSLISAANLGIPISILISKRSNYNSSIQQAAMIASFPNIDVRVCSDDFGVPDLLIVDETLAFVSGPVTGPLFGESLGLEVFIENADLVNNIQNMLRKQWDNATLFNDSSVINCAFNQ</sequence>